<dbReference type="OrthoDB" id="10050052at2759"/>
<dbReference type="InterPro" id="IPR036875">
    <property type="entry name" value="Znf_CCHC_sf"/>
</dbReference>
<evidence type="ECO:0000313" key="6">
    <source>
        <dbReference type="Proteomes" id="UP000663864"/>
    </source>
</evidence>
<reference evidence="3" key="1">
    <citation type="submission" date="2021-02" db="EMBL/GenBank/DDBJ databases">
        <authorList>
            <person name="Nowell W R."/>
        </authorList>
    </citation>
    <scope>NUCLEOTIDE SEQUENCE</scope>
</reference>
<keyword evidence="1" id="KW-0862">Zinc</keyword>
<sequence>MSCFKCGRPGHFARECINYIENNSTNFDLLNDFNRNEHIFNNLNSFVYNNNNNNNNNGPQRCYRCNEFGHIARECLSDNDIRTCYNCGQNGHIRSECMVSVNPMLNMNNNSRNNTQCYRCGQFGH</sequence>
<dbReference type="Proteomes" id="UP000663823">
    <property type="component" value="Unassembled WGS sequence"/>
</dbReference>
<feature type="domain" description="CCHC-type" evidence="2">
    <location>
        <begin position="84"/>
        <end position="97"/>
    </location>
</feature>
<evidence type="ECO:0000313" key="3">
    <source>
        <dbReference type="EMBL" id="CAF1444771.1"/>
    </source>
</evidence>
<gene>
    <name evidence="5" type="ORF">OTI717_LOCUS34842</name>
    <name evidence="4" type="ORF">RFH988_LOCUS37460</name>
    <name evidence="3" type="ORF">ZHD862_LOCUS34989</name>
</gene>
<name>A0A815P6E9_9BILA</name>
<evidence type="ECO:0000259" key="2">
    <source>
        <dbReference type="PROSITE" id="PS50158"/>
    </source>
</evidence>
<dbReference type="PANTHER" id="PTHR23002">
    <property type="entry name" value="ZINC FINGER CCHC DOMAIN CONTAINING PROTEIN"/>
    <property type="match status" value="1"/>
</dbReference>
<dbReference type="GO" id="GO:0008270">
    <property type="term" value="F:zinc ion binding"/>
    <property type="evidence" value="ECO:0007669"/>
    <property type="project" value="UniProtKB-KW"/>
</dbReference>
<keyword evidence="1" id="KW-0863">Zinc-finger</keyword>
<keyword evidence="1" id="KW-0479">Metal-binding</keyword>
<feature type="non-terminal residue" evidence="3">
    <location>
        <position position="1"/>
    </location>
</feature>
<proteinExistence type="predicted"/>
<dbReference type="Pfam" id="PF00098">
    <property type="entry name" value="zf-CCHC"/>
    <property type="match status" value="3"/>
</dbReference>
<feature type="domain" description="CCHC-type" evidence="2">
    <location>
        <begin position="61"/>
        <end position="75"/>
    </location>
</feature>
<comment type="caution">
    <text evidence="3">The sequence shown here is derived from an EMBL/GenBank/DDBJ whole genome shotgun (WGS) entry which is preliminary data.</text>
</comment>
<dbReference type="SUPFAM" id="SSF57756">
    <property type="entry name" value="Retrovirus zinc finger-like domains"/>
    <property type="match status" value="2"/>
</dbReference>
<dbReference type="Gene3D" id="4.10.60.10">
    <property type="entry name" value="Zinc finger, CCHC-type"/>
    <property type="match status" value="3"/>
</dbReference>
<evidence type="ECO:0000313" key="4">
    <source>
        <dbReference type="EMBL" id="CAF1468842.1"/>
    </source>
</evidence>
<dbReference type="InterPro" id="IPR051714">
    <property type="entry name" value="Znf_CCHC_NABP"/>
</dbReference>
<evidence type="ECO:0000256" key="1">
    <source>
        <dbReference type="PROSITE-ProRule" id="PRU00047"/>
    </source>
</evidence>
<feature type="domain" description="CCHC-type" evidence="2">
    <location>
        <begin position="3"/>
        <end position="16"/>
    </location>
</feature>
<dbReference type="SMART" id="SM00343">
    <property type="entry name" value="ZnF_C2HC"/>
    <property type="match status" value="3"/>
</dbReference>
<dbReference type="InterPro" id="IPR001878">
    <property type="entry name" value="Znf_CCHC"/>
</dbReference>
<dbReference type="EMBL" id="CAJOAX010012844">
    <property type="protein sequence ID" value="CAF4119953.1"/>
    <property type="molecule type" value="Genomic_DNA"/>
</dbReference>
<dbReference type="AlphaFoldDB" id="A0A815P6E9"/>
<dbReference type="Pfam" id="PF13917">
    <property type="entry name" value="zf-CCHC_3"/>
    <property type="match status" value="1"/>
</dbReference>
<organism evidence="3 6">
    <name type="scientific">Rotaria sordida</name>
    <dbReference type="NCBI Taxonomy" id="392033"/>
    <lineage>
        <taxon>Eukaryota</taxon>
        <taxon>Metazoa</taxon>
        <taxon>Spiralia</taxon>
        <taxon>Gnathifera</taxon>
        <taxon>Rotifera</taxon>
        <taxon>Eurotatoria</taxon>
        <taxon>Bdelloidea</taxon>
        <taxon>Philodinida</taxon>
        <taxon>Philodinidae</taxon>
        <taxon>Rotaria</taxon>
    </lineage>
</organism>
<dbReference type="EMBL" id="CAJNOO010007476">
    <property type="protein sequence ID" value="CAF1468842.1"/>
    <property type="molecule type" value="Genomic_DNA"/>
</dbReference>
<dbReference type="EMBL" id="CAJNOT010004776">
    <property type="protein sequence ID" value="CAF1444771.1"/>
    <property type="molecule type" value="Genomic_DNA"/>
</dbReference>
<dbReference type="GO" id="GO:0003676">
    <property type="term" value="F:nucleic acid binding"/>
    <property type="evidence" value="ECO:0007669"/>
    <property type="project" value="InterPro"/>
</dbReference>
<evidence type="ECO:0000313" key="5">
    <source>
        <dbReference type="EMBL" id="CAF4119953.1"/>
    </source>
</evidence>
<dbReference type="Proteomes" id="UP000663864">
    <property type="component" value="Unassembled WGS sequence"/>
</dbReference>
<accession>A0A815P6E9</accession>
<dbReference type="Proteomes" id="UP000663882">
    <property type="component" value="Unassembled WGS sequence"/>
</dbReference>
<protein>
    <recommendedName>
        <fullName evidence="2">CCHC-type domain-containing protein</fullName>
    </recommendedName>
</protein>
<dbReference type="PROSITE" id="PS50158">
    <property type="entry name" value="ZF_CCHC"/>
    <property type="match status" value="3"/>
</dbReference>